<dbReference type="InterPro" id="IPR009029">
    <property type="entry name" value="HMG_CoA_Rdtase_sub-bd_dom_sf"/>
</dbReference>
<name>A0ABR1FPB1_AURAN</name>
<evidence type="ECO:0000256" key="1">
    <source>
        <dbReference type="ARBA" id="ARBA00007661"/>
    </source>
</evidence>
<dbReference type="Gene3D" id="3.90.770.10">
    <property type="entry name" value="3-hydroxy-3-methylglutaryl-coenzyme A Reductase, Chain A, domain 2"/>
    <property type="match status" value="2"/>
</dbReference>
<protein>
    <recommendedName>
        <fullName evidence="2">hydroxymethylglutaryl-CoA reductase (NADPH)</fullName>
        <ecNumber evidence="2">1.1.1.34</ecNumber>
    </recommendedName>
</protein>
<dbReference type="SUPFAM" id="SSF55035">
    <property type="entry name" value="NAD-binding domain of HMG-CoA reductase"/>
    <property type="match status" value="1"/>
</dbReference>
<keyword evidence="3" id="KW-0560">Oxidoreductase</keyword>
<organism evidence="4 5">
    <name type="scientific">Aureococcus anophagefferens</name>
    <name type="common">Harmful bloom alga</name>
    <dbReference type="NCBI Taxonomy" id="44056"/>
    <lineage>
        <taxon>Eukaryota</taxon>
        <taxon>Sar</taxon>
        <taxon>Stramenopiles</taxon>
        <taxon>Ochrophyta</taxon>
        <taxon>Pelagophyceae</taxon>
        <taxon>Pelagomonadales</taxon>
        <taxon>Pelagomonadaceae</taxon>
        <taxon>Aureococcus</taxon>
    </lineage>
</organism>
<dbReference type="SUPFAM" id="SSF56542">
    <property type="entry name" value="Substrate-binding domain of HMG-CoA reductase"/>
    <property type="match status" value="1"/>
</dbReference>
<sequence length="419" mass="43515">MPVANSRLAGFHKLTVAERRAAVAEAASLSEGDVAALAREGELPLAVADRMIENVIGTYSLPVGVATNFVIDGRHYLIPFVLEEASVVAAASNMAKRCLKKGGFTSECDAPVMIGQIEVRGCAHPREAADAVVAARDDVGKRCDAAMPSMVARGGGFRGLEARVVDGPGGPLVVCHLLVDCRDAMGANLVNTLAEALSDYVASLCGAGARAGLRILSNLATERLARVSATFTPGELAATPDEGATVVDAILEAFDFARADPWRARTTVWKPNLQPDFNVSVCDGFNRWCTNNKGVMNAISSVAVATGQDWRAIEAGAHAYVGYGTSYGPMTAWSKNDDGDLVGSITVPMAVGLVGGACKVHPAAKANLNILGVDKAVDLAKVMAAAGLAQNLAALKALATEGIQRGHMALHARSRGDQA</sequence>
<evidence type="ECO:0000256" key="3">
    <source>
        <dbReference type="ARBA" id="ARBA00023002"/>
    </source>
</evidence>
<dbReference type="InterPro" id="IPR002202">
    <property type="entry name" value="HMG_CoA_Rdtase"/>
</dbReference>
<dbReference type="PROSITE" id="PS50065">
    <property type="entry name" value="HMG_COA_REDUCTASE_4"/>
    <property type="match status" value="1"/>
</dbReference>
<dbReference type="CDD" id="cd00644">
    <property type="entry name" value="HMG-CoA_reductase_classII"/>
    <property type="match status" value="1"/>
</dbReference>
<dbReference type="Pfam" id="PF00368">
    <property type="entry name" value="HMG-CoA_red"/>
    <property type="match status" value="1"/>
</dbReference>
<keyword evidence="5" id="KW-1185">Reference proteome</keyword>
<dbReference type="PROSITE" id="PS00066">
    <property type="entry name" value="HMG_COA_REDUCTASE_1"/>
    <property type="match status" value="1"/>
</dbReference>
<dbReference type="InterPro" id="IPR023076">
    <property type="entry name" value="HMG_CoA_Rdtase_CS"/>
</dbReference>
<dbReference type="EC" id="1.1.1.34" evidence="2"/>
<dbReference type="InterPro" id="IPR009023">
    <property type="entry name" value="HMG_CoA_Rdtase_NAD(P)-bd_sf"/>
</dbReference>
<proteinExistence type="inferred from homology"/>
<evidence type="ECO:0000313" key="4">
    <source>
        <dbReference type="EMBL" id="KAK7234961.1"/>
    </source>
</evidence>
<comment type="similarity">
    <text evidence="1">Belongs to the HMG-CoA reductase family.</text>
</comment>
<gene>
    <name evidence="4" type="ORF">SO694_0040304</name>
</gene>
<evidence type="ECO:0000256" key="2">
    <source>
        <dbReference type="ARBA" id="ARBA00012999"/>
    </source>
</evidence>
<dbReference type="Proteomes" id="UP001363151">
    <property type="component" value="Unassembled WGS sequence"/>
</dbReference>
<comment type="caution">
    <text evidence="4">The sequence shown here is derived from an EMBL/GenBank/DDBJ whole genome shotgun (WGS) entry which is preliminary data.</text>
</comment>
<accession>A0ABR1FPB1</accession>
<dbReference type="PANTHER" id="PTHR10572">
    <property type="entry name" value="3-HYDROXY-3-METHYLGLUTARYL-COENZYME A REDUCTASE"/>
    <property type="match status" value="1"/>
</dbReference>
<evidence type="ECO:0000313" key="5">
    <source>
        <dbReference type="Proteomes" id="UP001363151"/>
    </source>
</evidence>
<dbReference type="PROSITE" id="PS01192">
    <property type="entry name" value="HMG_COA_REDUCTASE_3"/>
    <property type="match status" value="1"/>
</dbReference>
<dbReference type="InterPro" id="IPR023074">
    <property type="entry name" value="HMG_CoA_Rdtase_cat_sf"/>
</dbReference>
<dbReference type="PANTHER" id="PTHR10572:SF24">
    <property type="entry name" value="3-HYDROXY-3-METHYLGLUTARYL-COENZYME A REDUCTASE"/>
    <property type="match status" value="1"/>
</dbReference>
<reference evidence="4 5" key="1">
    <citation type="submission" date="2024-03" db="EMBL/GenBank/DDBJ databases">
        <title>Aureococcus anophagefferens CCMP1851 and Kratosvirus quantuckense: Draft genome of a second virus-susceptible host strain in the model system.</title>
        <authorList>
            <person name="Chase E."/>
            <person name="Truchon A.R."/>
            <person name="Schepens W."/>
            <person name="Wilhelm S.W."/>
        </authorList>
    </citation>
    <scope>NUCLEOTIDE SEQUENCE [LARGE SCALE GENOMIC DNA]</scope>
    <source>
        <strain evidence="4 5">CCMP1851</strain>
    </source>
</reference>
<dbReference type="InterPro" id="IPR004553">
    <property type="entry name" value="HMG_CoA_Rdtase_bac-typ"/>
</dbReference>
<dbReference type="EMBL" id="JBBJCI010000302">
    <property type="protein sequence ID" value="KAK7234961.1"/>
    <property type="molecule type" value="Genomic_DNA"/>
</dbReference>